<protein>
    <submittedName>
        <fullName evidence="2">Uncharacterized protein</fullName>
    </submittedName>
</protein>
<evidence type="ECO:0000313" key="1">
    <source>
        <dbReference type="Proteomes" id="UP000887576"/>
    </source>
</evidence>
<dbReference type="WBParaSite" id="JU765_v2.g5505.t1">
    <property type="protein sequence ID" value="JU765_v2.g5505.t1"/>
    <property type="gene ID" value="JU765_v2.g5505"/>
</dbReference>
<accession>A0AC34RCF7</accession>
<dbReference type="Proteomes" id="UP000887576">
    <property type="component" value="Unplaced"/>
</dbReference>
<name>A0AC34RCF7_9BILA</name>
<organism evidence="1 2">
    <name type="scientific">Panagrolaimus sp. JU765</name>
    <dbReference type="NCBI Taxonomy" id="591449"/>
    <lineage>
        <taxon>Eukaryota</taxon>
        <taxon>Metazoa</taxon>
        <taxon>Ecdysozoa</taxon>
        <taxon>Nematoda</taxon>
        <taxon>Chromadorea</taxon>
        <taxon>Rhabditida</taxon>
        <taxon>Tylenchina</taxon>
        <taxon>Panagrolaimomorpha</taxon>
        <taxon>Panagrolaimoidea</taxon>
        <taxon>Panagrolaimidae</taxon>
        <taxon>Panagrolaimus</taxon>
    </lineage>
</organism>
<proteinExistence type="predicted"/>
<evidence type="ECO:0000313" key="2">
    <source>
        <dbReference type="WBParaSite" id="JU765_v2.g5505.t1"/>
    </source>
</evidence>
<sequence length="284" mass="32860">MVWLLNRRCAATWGYDSKKGGVFHSGEGACNYGVEIFESRTTKFGFNDSMTKFDNIFSQEMPRSFVESILNNNPTVFKIMDFLVENHKTQGYISNICFLRTKVAKEKPFHSLPDVSHFINEVYNGTQIFVIFDKKNAHLFNDDGTGQFLDKIWEGTTELTYEQKCVYCNVFKVGHKDGTRMHISDIVHLIRHDSSVHFIKYKLKQMPNKNVPTICEHDSRLRILSDQIIKIHWAKKRNESTADQMMKAKTDQCLEIFGGSNISECQLENQIPLGVQYDYKQLTS</sequence>
<reference evidence="2" key="1">
    <citation type="submission" date="2022-11" db="UniProtKB">
        <authorList>
            <consortium name="WormBaseParasite"/>
        </authorList>
    </citation>
    <scope>IDENTIFICATION</scope>
</reference>